<proteinExistence type="predicted"/>
<dbReference type="EMBL" id="CM022217">
    <property type="protein sequence ID" value="KAF7024152.1"/>
    <property type="molecule type" value="Genomic_DNA"/>
</dbReference>
<reference evidence="1" key="1">
    <citation type="journal article" date="2017" name="Gigascience">
        <title>The first near-complete assembly of the hexaploid bread wheat genome, Triticum aestivum.</title>
        <authorList>
            <person name="Zimin A.V."/>
            <person name="Puiu D."/>
            <person name="Hall R."/>
            <person name="Kingan S."/>
            <person name="Clavijo B.J."/>
            <person name="Salzberg S.L."/>
        </authorList>
    </citation>
    <scope>NUCLEOTIDE SEQUENCE</scope>
    <source>
        <tissue evidence="1">Leaf</tissue>
    </source>
</reference>
<protein>
    <submittedName>
        <fullName evidence="1">Uncharacterized protein</fullName>
    </submittedName>
</protein>
<comment type="caution">
    <text evidence="1">The sequence shown here is derived from an EMBL/GenBank/DDBJ whole genome shotgun (WGS) entry which is preliminary data.</text>
</comment>
<feature type="non-terminal residue" evidence="1">
    <location>
        <position position="8"/>
    </location>
</feature>
<accession>A0A9R1F9U8</accession>
<gene>
    <name evidence="1" type="ORF">CFC21_036537</name>
</gene>
<name>A0A9R1F9U8_WHEAT</name>
<reference evidence="1" key="2">
    <citation type="submission" date="2020-03" db="EMBL/GenBank/DDBJ databases">
        <title>The second near-complete assembly of the hexaploid bread wheat (Triticum aestivum) genome.</title>
        <authorList>
            <person name="Zimin A.V."/>
            <person name="Puiu D."/>
            <person name="Shumante A."/>
            <person name="Alonge M."/>
            <person name="Salzberg S.L."/>
        </authorList>
    </citation>
    <scope>NUCLEOTIDE SEQUENCE</scope>
    <source>
        <tissue evidence="1">Leaf</tissue>
    </source>
</reference>
<sequence>MSRQNPPS</sequence>
<organism evidence="1">
    <name type="scientific">Triticum aestivum</name>
    <name type="common">Wheat</name>
    <dbReference type="NCBI Taxonomy" id="4565"/>
    <lineage>
        <taxon>Eukaryota</taxon>
        <taxon>Viridiplantae</taxon>
        <taxon>Streptophyta</taxon>
        <taxon>Embryophyta</taxon>
        <taxon>Tracheophyta</taxon>
        <taxon>Spermatophyta</taxon>
        <taxon>Magnoliopsida</taxon>
        <taxon>Liliopsida</taxon>
        <taxon>Poales</taxon>
        <taxon>Poaceae</taxon>
        <taxon>BOP clade</taxon>
        <taxon>Pooideae</taxon>
        <taxon>Triticodae</taxon>
        <taxon>Triticeae</taxon>
        <taxon>Triticinae</taxon>
        <taxon>Triticum</taxon>
    </lineage>
</organism>
<dbReference type="Proteomes" id="UP000815260">
    <property type="component" value="Chromosome 3A"/>
</dbReference>
<evidence type="ECO:0000313" key="1">
    <source>
        <dbReference type="EMBL" id="KAF7024152.1"/>
    </source>
</evidence>